<proteinExistence type="predicted"/>
<comment type="caution">
    <text evidence="2">The sequence shown here is derived from an EMBL/GenBank/DDBJ whole genome shotgun (WGS) entry which is preliminary data.</text>
</comment>
<keyword evidence="2" id="KW-0255">Endonuclease</keyword>
<dbReference type="RefSeq" id="WP_215883000.1">
    <property type="nucleotide sequence ID" value="NZ_JAAOMP010000035.1"/>
</dbReference>
<dbReference type="SMART" id="SM00507">
    <property type="entry name" value="HNHc"/>
    <property type="match status" value="1"/>
</dbReference>
<keyword evidence="3" id="KW-1185">Reference proteome</keyword>
<dbReference type="CDD" id="cd00085">
    <property type="entry name" value="HNHc"/>
    <property type="match status" value="1"/>
</dbReference>
<dbReference type="GO" id="GO:0004519">
    <property type="term" value="F:endonuclease activity"/>
    <property type="evidence" value="ECO:0007669"/>
    <property type="project" value="UniProtKB-KW"/>
</dbReference>
<keyword evidence="2" id="KW-0540">Nuclease</keyword>
<protein>
    <submittedName>
        <fullName evidence="2">HNH endonuclease</fullName>
    </submittedName>
</protein>
<dbReference type="EMBL" id="JAAOMP010000035">
    <property type="protein sequence ID" value="MBU2759265.1"/>
    <property type="molecule type" value="Genomic_DNA"/>
</dbReference>
<keyword evidence="2" id="KW-0378">Hydrolase</keyword>
<evidence type="ECO:0000313" key="2">
    <source>
        <dbReference type="EMBL" id="MBU2759265.1"/>
    </source>
</evidence>
<reference evidence="2 3" key="1">
    <citation type="journal article" date="2021" name="ISME J.">
        <title>Genomic evolution of the class Acidithiobacillia: deep-branching Proteobacteria living in extreme acidic conditions.</title>
        <authorList>
            <person name="Moya-Beltran A."/>
            <person name="Beard S."/>
            <person name="Rojas-Villalobos C."/>
            <person name="Issotta F."/>
            <person name="Gallardo Y."/>
            <person name="Ulloa R."/>
            <person name="Giaveno A."/>
            <person name="Degli Esposti M."/>
            <person name="Johnson D.B."/>
            <person name="Quatrini R."/>
        </authorList>
    </citation>
    <scope>NUCLEOTIDE SEQUENCE [LARGE SCALE GENOMIC DNA]</scope>
    <source>
        <strain evidence="2 3">RW2</strain>
    </source>
</reference>
<accession>A0ABS5ZVR4</accession>
<dbReference type="Proteomes" id="UP000755654">
    <property type="component" value="Unassembled WGS sequence"/>
</dbReference>
<evidence type="ECO:0000259" key="1">
    <source>
        <dbReference type="SMART" id="SM00507"/>
    </source>
</evidence>
<feature type="domain" description="HNH nuclease" evidence="1">
    <location>
        <begin position="41"/>
        <end position="108"/>
    </location>
</feature>
<dbReference type="InterPro" id="IPR003615">
    <property type="entry name" value="HNH_nuc"/>
</dbReference>
<name>A0ABS5ZVR4_9PROT</name>
<sequence length="296" mass="33900">MSGTLASSPVDRKPPLILGVKRSTWRMHDPAAEDADAAFETVRKKVLVRDKYTCRYCQMRTLREEDQTKNGKFFKGRFAGYFEVHHIDDDHHNNHPDNLLTVCPFCHSVFHCGNAGHREAGSIIWAPWIRQEDLNITVHVLFILMCFEYPNEAEIKIAEESRTQDALKFSSEMGRAARERYESLQSFGDLAEKNLGAGMSNAAVLGESLMALANRNESAYLRRSVFLGGARFLPDFSYYLRPVRYWLQANNYKQNMNLIHADKLKSHYDRFEKMAQRFLCGDLVTDDGKSTTAGEM</sequence>
<organism evidence="2 3">
    <name type="scientific">Acidithiobacillus sulfurivorans</name>
    <dbReference type="NCBI Taxonomy" id="1958756"/>
    <lineage>
        <taxon>Bacteria</taxon>
        <taxon>Pseudomonadati</taxon>
        <taxon>Pseudomonadota</taxon>
        <taxon>Acidithiobacillia</taxon>
        <taxon>Acidithiobacillales</taxon>
        <taxon>Acidithiobacillaceae</taxon>
        <taxon>Acidithiobacillus</taxon>
    </lineage>
</organism>
<evidence type="ECO:0000313" key="3">
    <source>
        <dbReference type="Proteomes" id="UP000755654"/>
    </source>
</evidence>
<gene>
    <name evidence="2" type="ORF">HAP95_03630</name>
</gene>